<dbReference type="Proteomes" id="UP000295169">
    <property type="component" value="Unassembled WGS sequence"/>
</dbReference>
<organism evidence="1 2">
    <name type="scientific">Azotobacter chroococcum</name>
    <dbReference type="NCBI Taxonomy" id="353"/>
    <lineage>
        <taxon>Bacteria</taxon>
        <taxon>Pseudomonadati</taxon>
        <taxon>Pseudomonadota</taxon>
        <taxon>Gammaproteobacteria</taxon>
        <taxon>Pseudomonadales</taxon>
        <taxon>Pseudomonadaceae</taxon>
        <taxon>Azotobacter</taxon>
    </lineage>
</organism>
<accession>A0A4R1PN63</accession>
<name>A0A4R1PN63_9GAMM</name>
<dbReference type="EMBL" id="SMMU01000018">
    <property type="protein sequence ID" value="TCL29456.1"/>
    <property type="molecule type" value="Genomic_DNA"/>
</dbReference>
<dbReference type="Gene3D" id="2.60.200.60">
    <property type="match status" value="1"/>
</dbReference>
<comment type="caution">
    <text evidence="1">The sequence shown here is derived from an EMBL/GenBank/DDBJ whole genome shotgun (WGS) entry which is preliminary data.</text>
</comment>
<reference evidence="1 2" key="1">
    <citation type="submission" date="2019-03" db="EMBL/GenBank/DDBJ databases">
        <title>Genomic Encyclopedia of Type Strains, Phase IV (KMG-IV): sequencing the most valuable type-strain genomes for metagenomic binning, comparative biology and taxonomic classification.</title>
        <authorList>
            <person name="Goeker M."/>
        </authorList>
    </citation>
    <scope>NUCLEOTIDE SEQUENCE [LARGE SCALE GENOMIC DNA]</scope>
    <source>
        <strain evidence="1 2">DSM 2286</strain>
    </source>
</reference>
<sequence length="426" mass="45821">MIPSARLGDSHVCPLPGHGTTPVVAASPDTLINTLGAARVGDVCGCGAVITAGFPSININGRPLAHLDSPTSHGGRIVTGSPDTFGGFTGAGSVLGGTGAIVDFARLGAIRPDGSVDERRMAELLADPQIEQRALLSDALVRPSRLQSPTASEPRSPELIAVAGSQYDNSASNKMMFIGQAVRELGEFQRSKPGLSRTLAVFTPGYSEAMLNAARASAQGYGADFVALADVRELIDYLNGGKDREQFPIEHLSLFSHGVPRQVAFGYELARAEGLSLDVLNYSRISPQAFSRTARLDSYACRTGMGNRPDLPIEEAVQLFPQTSESLAQLLADHLRIRVRAFIRRSDYRNTWGSFEERRMGKLCSATADNAPSAEWCRRWQLLDKERTVSIKKKGFVYQKMGAIDPVISGDTPLGVPGGFFEFLPK</sequence>
<dbReference type="InterPro" id="IPR008727">
    <property type="entry name" value="PAAR_motif"/>
</dbReference>
<evidence type="ECO:0000313" key="2">
    <source>
        <dbReference type="Proteomes" id="UP000295169"/>
    </source>
</evidence>
<dbReference type="Pfam" id="PF05488">
    <property type="entry name" value="PAAR_motif"/>
    <property type="match status" value="1"/>
</dbReference>
<dbReference type="CDD" id="cd14743">
    <property type="entry name" value="PAAR_CT_1"/>
    <property type="match status" value="1"/>
</dbReference>
<protein>
    <submittedName>
        <fullName evidence="1">Putative Zn-binding protein involved in type VI secretion</fullName>
    </submittedName>
</protein>
<gene>
    <name evidence="1" type="ORF">EV691_11860</name>
</gene>
<evidence type="ECO:0000313" key="1">
    <source>
        <dbReference type="EMBL" id="TCL29456.1"/>
    </source>
</evidence>
<dbReference type="AlphaFoldDB" id="A0A4R1PN63"/>
<dbReference type="RefSeq" id="WP_131297679.1">
    <property type="nucleotide sequence ID" value="NZ_JBHLST010000112.1"/>
</dbReference>
<proteinExistence type="predicted"/>